<feature type="binding site" evidence="8">
    <location>
        <position position="225"/>
    </location>
    <ligand>
        <name>L-aspartate</name>
        <dbReference type="ChEBI" id="CHEBI:29991"/>
    </ligand>
</feature>
<protein>
    <recommendedName>
        <fullName evidence="8">Aspartate carbamoyltransferase</fullName>
        <ecNumber evidence="8">2.1.3.2</ecNumber>
    </recommendedName>
    <alternativeName>
        <fullName evidence="8">Aspartate transcarbamylase</fullName>
        <shortName evidence="8">ATCase</shortName>
    </alternativeName>
</protein>
<feature type="binding site" evidence="8">
    <location>
        <position position="87"/>
    </location>
    <ligand>
        <name>L-aspartate</name>
        <dbReference type="ChEBI" id="CHEBI:29991"/>
    </ligand>
</feature>
<dbReference type="GO" id="GO:0006520">
    <property type="term" value="P:amino acid metabolic process"/>
    <property type="evidence" value="ECO:0007669"/>
    <property type="project" value="InterPro"/>
</dbReference>
<dbReference type="InterPro" id="IPR036901">
    <property type="entry name" value="Asp/Orn_carbamoylTrfase_sf"/>
</dbReference>
<feature type="binding site" evidence="8">
    <location>
        <position position="138"/>
    </location>
    <ligand>
        <name>carbamoyl phosphate</name>
        <dbReference type="ChEBI" id="CHEBI:58228"/>
    </ligand>
</feature>
<proteinExistence type="inferred from homology"/>
<keyword evidence="12" id="KW-1185">Reference proteome</keyword>
<comment type="pathway">
    <text evidence="2 8">Pyrimidine metabolism; UMP biosynthesis via de novo pathway; (S)-dihydroorotate from bicarbonate: step 2/3.</text>
</comment>
<dbReference type="AlphaFoldDB" id="A0A094Z0W0"/>
<evidence type="ECO:0000256" key="4">
    <source>
        <dbReference type="ARBA" id="ARBA00022679"/>
    </source>
</evidence>
<dbReference type="EC" id="2.1.3.2" evidence="8"/>
<dbReference type="PRINTS" id="PR00101">
    <property type="entry name" value="ATCASE"/>
</dbReference>
<evidence type="ECO:0000313" key="11">
    <source>
        <dbReference type="EMBL" id="KJZ82412.1"/>
    </source>
</evidence>
<dbReference type="FunFam" id="3.40.50.1370:FF:000007">
    <property type="entry name" value="Aspartate carbamoyltransferase"/>
    <property type="match status" value="1"/>
</dbReference>
<feature type="binding site" evidence="8">
    <location>
        <position position="267"/>
    </location>
    <ligand>
        <name>carbamoyl phosphate</name>
        <dbReference type="ChEBI" id="CHEBI:58228"/>
    </ligand>
</feature>
<dbReference type="HAMAP" id="MF_00001">
    <property type="entry name" value="Asp_carb_tr"/>
    <property type="match status" value="1"/>
</dbReference>
<comment type="catalytic activity">
    <reaction evidence="7 8">
        <text>carbamoyl phosphate + L-aspartate = N-carbamoyl-L-aspartate + phosphate + H(+)</text>
        <dbReference type="Rhea" id="RHEA:20013"/>
        <dbReference type="ChEBI" id="CHEBI:15378"/>
        <dbReference type="ChEBI" id="CHEBI:29991"/>
        <dbReference type="ChEBI" id="CHEBI:32814"/>
        <dbReference type="ChEBI" id="CHEBI:43474"/>
        <dbReference type="ChEBI" id="CHEBI:58228"/>
        <dbReference type="EC" id="2.1.3.2"/>
    </reaction>
</comment>
<comment type="subunit">
    <text evidence="8">Heterododecamer (2C3:3R2) of six catalytic PyrB chains organized as two trimers (C3), and six regulatory PyrI chains organized as three dimers (R2).</text>
</comment>
<gene>
    <name evidence="8" type="primary">pyrB</name>
    <name evidence="11" type="ORF">DJ66_0012</name>
</gene>
<dbReference type="InterPro" id="IPR006132">
    <property type="entry name" value="Asp/Orn_carbamoyltranf_P-bd"/>
</dbReference>
<dbReference type="Gene3D" id="3.40.50.1370">
    <property type="entry name" value="Aspartate/ornithine carbamoyltransferase"/>
    <property type="match status" value="2"/>
</dbReference>
<comment type="function">
    <text evidence="1">Reversibly catalyzes the transfer of the carbamoyl group from carbamoyl phosphate (CP) to the N(epsilon) atom of ornithine (ORN) to produce L-citrulline.</text>
</comment>
<feature type="binding site" evidence="8">
    <location>
        <position position="109"/>
    </location>
    <ligand>
        <name>carbamoyl phosphate</name>
        <dbReference type="ChEBI" id="CHEBI:58228"/>
    </ligand>
</feature>
<dbReference type="RefSeq" id="WP_034441394.1">
    <property type="nucleotide sequence ID" value="NZ_JMTK01000001.1"/>
</dbReference>
<dbReference type="GO" id="GO:0004070">
    <property type="term" value="F:aspartate carbamoyltransferase activity"/>
    <property type="evidence" value="ECO:0007669"/>
    <property type="project" value="UniProtKB-UniRule"/>
</dbReference>
<evidence type="ECO:0000259" key="10">
    <source>
        <dbReference type="Pfam" id="PF02729"/>
    </source>
</evidence>
<reference evidence="11 12" key="1">
    <citation type="journal article" date="2015" name="Phytopathology">
        <title>Genomes of Candidatus Liberibacter solanacearum haplotype A from New Zealand and the USA suggest significant genome plasticity in the species.</title>
        <authorList>
            <person name="Thompson S.M."/>
            <person name="Johnson C.P."/>
            <person name="Lu A.Y."/>
            <person name="Frampton R.A."/>
            <person name="Sullivan K.L."/>
            <person name="Fiers M.W."/>
            <person name="Crowhurst R.N."/>
            <person name="Pitman A.R."/>
            <person name="Scott I."/>
            <person name="Gudmestad N.C."/>
            <person name="Smith G.R."/>
        </authorList>
    </citation>
    <scope>NUCLEOTIDE SEQUENCE [LARGE SCALE GENOMIC DNA]</scope>
    <source>
        <strain evidence="11 12">LsoNZ1</strain>
    </source>
</reference>
<dbReference type="PANTHER" id="PTHR45753">
    <property type="entry name" value="ORNITHINE CARBAMOYLTRANSFERASE, MITOCHONDRIAL"/>
    <property type="match status" value="1"/>
</dbReference>
<comment type="function">
    <text evidence="6 8">Catalyzes the condensation of carbamoyl phosphate and aspartate to form carbamoyl aspartate and inorganic phosphate, the committed step in the de novo pyrimidine nucleotide biosynthesis pathway.</text>
</comment>
<dbReference type="UniPathway" id="UPA00070">
    <property type="reaction ID" value="UER00116"/>
</dbReference>
<dbReference type="PROSITE" id="PS00097">
    <property type="entry name" value="CARBAMOYLTRANSFERASE"/>
    <property type="match status" value="1"/>
</dbReference>
<dbReference type="Pfam" id="PF02729">
    <property type="entry name" value="OTCace_N"/>
    <property type="match status" value="1"/>
</dbReference>
<name>A0A094Z0W0_9HYPH</name>
<feature type="binding site" evidence="8">
    <location>
        <position position="266"/>
    </location>
    <ligand>
        <name>carbamoyl phosphate</name>
        <dbReference type="ChEBI" id="CHEBI:58228"/>
    </ligand>
</feature>
<dbReference type="GO" id="GO:0006207">
    <property type="term" value="P:'de novo' pyrimidine nucleobase biosynthetic process"/>
    <property type="evidence" value="ECO:0007669"/>
    <property type="project" value="InterPro"/>
</dbReference>
<dbReference type="EMBL" id="JMTK01000001">
    <property type="protein sequence ID" value="KJZ82412.1"/>
    <property type="molecule type" value="Genomic_DNA"/>
</dbReference>
<feature type="binding site" evidence="8">
    <location>
        <position position="59"/>
    </location>
    <ligand>
        <name>carbamoyl phosphate</name>
        <dbReference type="ChEBI" id="CHEBI:58228"/>
    </ligand>
</feature>
<accession>A0A094Z0W0</accession>
<evidence type="ECO:0000256" key="5">
    <source>
        <dbReference type="ARBA" id="ARBA00022975"/>
    </source>
</evidence>
<comment type="caution">
    <text evidence="11">The sequence shown here is derived from an EMBL/GenBank/DDBJ whole genome shotgun (WGS) entry which is preliminary data.</text>
</comment>
<feature type="binding site" evidence="8">
    <location>
        <position position="60"/>
    </location>
    <ligand>
        <name>carbamoyl phosphate</name>
        <dbReference type="ChEBI" id="CHEBI:58228"/>
    </ligand>
</feature>
<feature type="binding site" evidence="8">
    <location>
        <position position="171"/>
    </location>
    <ligand>
        <name>L-aspartate</name>
        <dbReference type="ChEBI" id="CHEBI:29991"/>
    </ligand>
</feature>
<evidence type="ECO:0000256" key="7">
    <source>
        <dbReference type="ARBA" id="ARBA00048859"/>
    </source>
</evidence>
<feature type="domain" description="Aspartate/ornithine carbamoyltransferase Asp/Orn-binding" evidence="9">
    <location>
        <begin position="158"/>
        <end position="302"/>
    </location>
</feature>
<dbReference type="InterPro" id="IPR006130">
    <property type="entry name" value="Asp/Orn_carbamoylTrfase"/>
</dbReference>
<dbReference type="PRINTS" id="PR00100">
    <property type="entry name" value="AOTCASE"/>
</dbReference>
<sequence>MFSFPFDNFITVKNLSIQDTNYLLDRANEYFQNNCQHNKSIERLYGLTQINLFLEKSTRTQASFEIAGKLLGINVINININNSSIKKGENLIDTITTLNATQPNIIVIRHPFSGGINSFIHKIKGTSIINAGDGTHEHPSQALLDSFAIRHFKGKISNLCIAICGDILHSRVARSNIILLNTMGARIRVIAPATLLPTNISNMGVEVFHDMEKGLKDVDVIMILRMQLERMPKSLVPSMREYTHMYSLDETKIKYAKKDALVMHPGPINRNCEISSEVADGPQSIIQHQVKMGVAVRMAIIKELIVHQNKIAQKES</sequence>
<evidence type="ECO:0000313" key="12">
    <source>
        <dbReference type="Proteomes" id="UP000033731"/>
    </source>
</evidence>
<feature type="domain" description="Aspartate/ornithine carbamoyltransferase carbamoyl-P binding" evidence="10">
    <location>
        <begin position="8"/>
        <end position="150"/>
    </location>
</feature>
<dbReference type="PATRIC" id="fig|556287.8.peg.12"/>
<dbReference type="Proteomes" id="UP000033731">
    <property type="component" value="Unassembled WGS sequence"/>
</dbReference>
<evidence type="ECO:0000256" key="6">
    <source>
        <dbReference type="ARBA" id="ARBA00043884"/>
    </source>
</evidence>
<dbReference type="InterPro" id="IPR006131">
    <property type="entry name" value="Asp_carbamoyltransf_Asp/Orn-bd"/>
</dbReference>
<evidence type="ECO:0000256" key="1">
    <source>
        <dbReference type="ARBA" id="ARBA00003822"/>
    </source>
</evidence>
<evidence type="ECO:0000259" key="9">
    <source>
        <dbReference type="Pfam" id="PF00185"/>
    </source>
</evidence>
<keyword evidence="5 8" id="KW-0665">Pyrimidine biosynthesis</keyword>
<dbReference type="GO" id="GO:0044205">
    <property type="term" value="P:'de novo' UMP biosynthetic process"/>
    <property type="evidence" value="ECO:0007669"/>
    <property type="project" value="UniProtKB-UniRule"/>
</dbReference>
<dbReference type="SUPFAM" id="SSF53671">
    <property type="entry name" value="Aspartate/ornithine carbamoyltransferase"/>
    <property type="match status" value="1"/>
</dbReference>
<organism evidence="11 12">
    <name type="scientific">Candidatus Liberibacter solanacearum</name>
    <dbReference type="NCBI Taxonomy" id="556287"/>
    <lineage>
        <taxon>Bacteria</taxon>
        <taxon>Pseudomonadati</taxon>
        <taxon>Pseudomonadota</taxon>
        <taxon>Alphaproteobacteria</taxon>
        <taxon>Hyphomicrobiales</taxon>
        <taxon>Rhizobiaceae</taxon>
        <taxon>Liberibacter</taxon>
    </lineage>
</organism>
<evidence type="ECO:0000256" key="3">
    <source>
        <dbReference type="ARBA" id="ARBA00008896"/>
    </source>
</evidence>
<feature type="binding site" evidence="8">
    <location>
        <position position="141"/>
    </location>
    <ligand>
        <name>carbamoyl phosphate</name>
        <dbReference type="ChEBI" id="CHEBI:58228"/>
    </ligand>
</feature>
<dbReference type="GO" id="GO:0016597">
    <property type="term" value="F:amino acid binding"/>
    <property type="evidence" value="ECO:0007669"/>
    <property type="project" value="InterPro"/>
</dbReference>
<dbReference type="NCBIfam" id="NF002032">
    <property type="entry name" value="PRK00856.1"/>
    <property type="match status" value="1"/>
</dbReference>
<dbReference type="GO" id="GO:0005829">
    <property type="term" value="C:cytosol"/>
    <property type="evidence" value="ECO:0007669"/>
    <property type="project" value="TreeGrafter"/>
</dbReference>
<evidence type="ECO:0000256" key="2">
    <source>
        <dbReference type="ARBA" id="ARBA00004852"/>
    </source>
</evidence>
<dbReference type="Pfam" id="PF00185">
    <property type="entry name" value="OTCace"/>
    <property type="match status" value="1"/>
</dbReference>
<evidence type="ECO:0000256" key="8">
    <source>
        <dbReference type="HAMAP-Rule" id="MF_00001"/>
    </source>
</evidence>
<dbReference type="PANTHER" id="PTHR45753:SF6">
    <property type="entry name" value="ASPARTATE CARBAMOYLTRANSFERASE"/>
    <property type="match status" value="1"/>
</dbReference>
<dbReference type="NCBIfam" id="TIGR00670">
    <property type="entry name" value="asp_carb_tr"/>
    <property type="match status" value="1"/>
</dbReference>
<dbReference type="InterPro" id="IPR002082">
    <property type="entry name" value="Asp_carbamoyltransf"/>
</dbReference>
<comment type="similarity">
    <text evidence="3 8">Belongs to the aspartate/ornithine carbamoyltransferase superfamily. ATCase family.</text>
</comment>
<keyword evidence="4 8" id="KW-0808">Transferase</keyword>